<comment type="caution">
    <text evidence="10">The sequence shown here is derived from an EMBL/GenBank/DDBJ whole genome shotgun (WGS) entry which is preliminary data.</text>
</comment>
<dbReference type="FunFam" id="1.10.287.1260:FF:000005">
    <property type="entry name" value="Mechanosensitive ion channel family protein"/>
    <property type="match status" value="1"/>
</dbReference>
<dbReference type="Gene3D" id="2.30.30.60">
    <property type="match status" value="1"/>
</dbReference>
<dbReference type="KEGG" id="sxy:BE24_13015"/>
<keyword evidence="3" id="KW-1003">Cell membrane</keyword>
<dbReference type="SUPFAM" id="SSF82689">
    <property type="entry name" value="Mechanosensitive channel protein MscS (YggB), C-terminal domain"/>
    <property type="match status" value="1"/>
</dbReference>
<organism evidence="10 11">
    <name type="scientific">Staphylococcus xylosus</name>
    <dbReference type="NCBI Taxonomy" id="1288"/>
    <lineage>
        <taxon>Bacteria</taxon>
        <taxon>Bacillati</taxon>
        <taxon>Bacillota</taxon>
        <taxon>Bacilli</taxon>
        <taxon>Bacillales</taxon>
        <taxon>Staphylococcaceae</taxon>
        <taxon>Staphylococcus</taxon>
    </lineage>
</organism>
<evidence type="ECO:0000256" key="1">
    <source>
        <dbReference type="ARBA" id="ARBA00004651"/>
    </source>
</evidence>
<dbReference type="AlphaFoldDB" id="A0A5R9B2E2"/>
<dbReference type="Gene3D" id="1.10.287.1260">
    <property type="match status" value="1"/>
</dbReference>
<dbReference type="PANTHER" id="PTHR30460:SF0">
    <property type="entry name" value="MODERATE CONDUCTANCE MECHANOSENSITIVE CHANNEL YBIO"/>
    <property type="match status" value="1"/>
</dbReference>
<evidence type="ECO:0000256" key="4">
    <source>
        <dbReference type="ARBA" id="ARBA00022692"/>
    </source>
</evidence>
<name>A0A5R9B2E2_STAXY</name>
<dbReference type="Gene3D" id="3.30.70.100">
    <property type="match status" value="1"/>
</dbReference>
<dbReference type="FunFam" id="2.30.30.60:FF:000001">
    <property type="entry name" value="MscS Mechanosensitive ion channel"/>
    <property type="match status" value="1"/>
</dbReference>
<evidence type="ECO:0000256" key="5">
    <source>
        <dbReference type="ARBA" id="ARBA00022989"/>
    </source>
</evidence>
<protein>
    <submittedName>
        <fullName evidence="10">Mechanosensitive ion channel family protein</fullName>
    </submittedName>
</protein>
<keyword evidence="4" id="KW-0812">Transmembrane</keyword>
<evidence type="ECO:0000256" key="2">
    <source>
        <dbReference type="ARBA" id="ARBA00008017"/>
    </source>
</evidence>
<feature type="domain" description="Mechanosensitive ion channel transmembrane helices 2/3" evidence="9">
    <location>
        <begin position="76"/>
        <end position="117"/>
    </location>
</feature>
<evidence type="ECO:0000256" key="3">
    <source>
        <dbReference type="ARBA" id="ARBA00022475"/>
    </source>
</evidence>
<dbReference type="Pfam" id="PF21088">
    <property type="entry name" value="MS_channel_1st"/>
    <property type="match status" value="1"/>
</dbReference>
<dbReference type="InterPro" id="IPR023408">
    <property type="entry name" value="MscS_beta-dom_sf"/>
</dbReference>
<dbReference type="GO" id="GO:0008381">
    <property type="term" value="F:mechanosensitive monoatomic ion channel activity"/>
    <property type="evidence" value="ECO:0007669"/>
    <property type="project" value="InterPro"/>
</dbReference>
<dbReference type="Proteomes" id="UP000307747">
    <property type="component" value="Unassembled WGS sequence"/>
</dbReference>
<keyword evidence="5" id="KW-1133">Transmembrane helix</keyword>
<evidence type="ECO:0000259" key="8">
    <source>
        <dbReference type="Pfam" id="PF00924"/>
    </source>
</evidence>
<dbReference type="InterPro" id="IPR010920">
    <property type="entry name" value="LSM_dom_sf"/>
</dbReference>
<feature type="domain" description="Mechanosensitive ion channel MscS" evidence="8">
    <location>
        <begin position="118"/>
        <end position="187"/>
    </location>
</feature>
<dbReference type="InterPro" id="IPR045276">
    <property type="entry name" value="YbiO_bact"/>
</dbReference>
<evidence type="ECO:0000256" key="7">
    <source>
        <dbReference type="ARBA" id="ARBA00059688"/>
    </source>
</evidence>
<evidence type="ECO:0000256" key="6">
    <source>
        <dbReference type="ARBA" id="ARBA00023136"/>
    </source>
</evidence>
<comment type="similarity">
    <text evidence="2">Belongs to the MscS (TC 1.A.23) family.</text>
</comment>
<dbReference type="InterPro" id="IPR049142">
    <property type="entry name" value="MS_channel_1st"/>
</dbReference>
<dbReference type="PANTHER" id="PTHR30460">
    <property type="entry name" value="MODERATE CONDUCTANCE MECHANOSENSITIVE CHANNEL YBIO"/>
    <property type="match status" value="1"/>
</dbReference>
<dbReference type="InterPro" id="IPR011014">
    <property type="entry name" value="MscS_channel_TM-2"/>
</dbReference>
<dbReference type="EMBL" id="VBTJ01000002">
    <property type="protein sequence ID" value="TLP90038.1"/>
    <property type="molecule type" value="Genomic_DNA"/>
</dbReference>
<dbReference type="RefSeq" id="WP_029378812.1">
    <property type="nucleotide sequence ID" value="NZ_BKAZ01000036.1"/>
</dbReference>
<dbReference type="InterPro" id="IPR011066">
    <property type="entry name" value="MscS_channel_C_sf"/>
</dbReference>
<keyword evidence="6" id="KW-0472">Membrane</keyword>
<reference evidence="10 11" key="1">
    <citation type="submission" date="2019-05" db="EMBL/GenBank/DDBJ databases">
        <title>The metagenome of a microbial culture collection derived from dairy environment covers the genomic content of the human microbiome.</title>
        <authorList>
            <person name="Roder T."/>
            <person name="Wuthrich D."/>
            <person name="Sattari Z."/>
            <person name="Von Ah U."/>
            <person name="Bar C."/>
            <person name="Ronchi F."/>
            <person name="Macpherson A.J."/>
            <person name="Ganal-Vonarburg S.C."/>
            <person name="Bruggmann R."/>
            <person name="Vergeres G."/>
        </authorList>
    </citation>
    <scope>NUCLEOTIDE SEQUENCE [LARGE SCALE GENOMIC DNA]</scope>
    <source>
        <strain evidence="10 11">FAM 20833</strain>
    </source>
</reference>
<dbReference type="OrthoDB" id="9809206at2"/>
<dbReference type="SUPFAM" id="SSF82861">
    <property type="entry name" value="Mechanosensitive channel protein MscS (YggB), transmembrane region"/>
    <property type="match status" value="1"/>
</dbReference>
<comment type="function">
    <text evidence="7">May play a role in resistance to osmotic downshock.</text>
</comment>
<gene>
    <name evidence="10" type="ORF">FEZ53_11375</name>
</gene>
<dbReference type="InterPro" id="IPR006685">
    <property type="entry name" value="MscS_channel_2nd"/>
</dbReference>
<evidence type="ECO:0000313" key="11">
    <source>
        <dbReference type="Proteomes" id="UP000307747"/>
    </source>
</evidence>
<sequence length="294" mass="32309">MNQVKNILYSIIEPLLQPETYQSLLSNLIMIIVYVVAAWILLHFVNKGIAQFFKIQNKGKNSNKKRSKTLISLVQNVVSYVVWFIVLTTILSKFGISVGGIIASAGVVGLAVGFGAQTVVKDIITGFFIIFENQFDVGDYVKISNGGAPVAEGTVKSIGLRSMRINTISGELTTLPNGSVGEITNYSVINGEAIVEIPVSITEDIDKVEDELNASFEAIRSQYYLFISTPEVVGVNSITNNEIVLRISAETIPGEGFTGARILRKEILKLFKIKEIKMPQPMMVQYEPNQQNNA</sequence>
<evidence type="ECO:0000313" key="10">
    <source>
        <dbReference type="EMBL" id="TLP90038.1"/>
    </source>
</evidence>
<comment type="subcellular location">
    <subcellularLocation>
        <location evidence="1">Cell membrane</location>
        <topology evidence="1">Multi-pass membrane protein</topology>
    </subcellularLocation>
</comment>
<accession>A0A5R9B2E2</accession>
<dbReference type="SUPFAM" id="SSF50182">
    <property type="entry name" value="Sm-like ribonucleoproteins"/>
    <property type="match status" value="1"/>
</dbReference>
<proteinExistence type="inferred from homology"/>
<dbReference type="GO" id="GO:0005886">
    <property type="term" value="C:plasma membrane"/>
    <property type="evidence" value="ECO:0007669"/>
    <property type="project" value="UniProtKB-SubCell"/>
</dbReference>
<dbReference type="Pfam" id="PF00924">
    <property type="entry name" value="MS_channel_2nd"/>
    <property type="match status" value="1"/>
</dbReference>
<evidence type="ECO:0000259" key="9">
    <source>
        <dbReference type="Pfam" id="PF21088"/>
    </source>
</evidence>